<feature type="domain" description="Adenylyltransferase AadA C-terminal" evidence="3">
    <location>
        <begin position="153"/>
        <end position="248"/>
    </location>
</feature>
<evidence type="ECO:0000313" key="4">
    <source>
        <dbReference type="EMBL" id="OLF48547.1"/>
    </source>
</evidence>
<feature type="domain" description="Polymerase nucleotidyl transferase" evidence="2">
    <location>
        <begin position="25"/>
        <end position="78"/>
    </location>
</feature>
<keyword evidence="1" id="KW-0808">Transferase</keyword>
<name>A0A1Q8E9T8_9STRE</name>
<dbReference type="Pfam" id="PF01909">
    <property type="entry name" value="NTP_transf_2"/>
    <property type="match status" value="1"/>
</dbReference>
<gene>
    <name evidence="4" type="ORF">BU202_02720</name>
</gene>
<dbReference type="InterPro" id="IPR025184">
    <property type="entry name" value="AadA_C"/>
</dbReference>
<evidence type="ECO:0000259" key="2">
    <source>
        <dbReference type="Pfam" id="PF01909"/>
    </source>
</evidence>
<keyword evidence="5" id="KW-1185">Reference proteome</keyword>
<sequence>MMEMDSRIIQVLNRIKHEWVAQIGSNLVGIYVHGSLAYGCFSWEQSDIDVLMVVKESLQQAEKEKLICSILEIERLAPQKGIEMSVVCKKDLKPPCFPMPYQLHYSMQHRKAAGENISLYCANMQGEDMDLTAHIMVICQKGIVLYGEAIPKVFQEPTRKDYLGSVWYDIEDSLTMVIQDPVSTILNLCRTLAYVKEEMILSKKEGGEWGQEHLSQRYYQMLESVLSAYRTGVALVPTSLMAQFVEECLAELAGDIV</sequence>
<evidence type="ECO:0000259" key="3">
    <source>
        <dbReference type="Pfam" id="PF13427"/>
    </source>
</evidence>
<dbReference type="Pfam" id="PF13427">
    <property type="entry name" value="AadA_C"/>
    <property type="match status" value="1"/>
</dbReference>
<evidence type="ECO:0008006" key="6">
    <source>
        <dbReference type="Google" id="ProtNLM"/>
    </source>
</evidence>
<dbReference type="InterPro" id="IPR043519">
    <property type="entry name" value="NT_sf"/>
</dbReference>
<dbReference type="SUPFAM" id="SSF81301">
    <property type="entry name" value="Nucleotidyltransferase"/>
    <property type="match status" value="1"/>
</dbReference>
<dbReference type="Proteomes" id="UP000186890">
    <property type="component" value="Unassembled WGS sequence"/>
</dbReference>
<dbReference type="GO" id="GO:0016779">
    <property type="term" value="F:nucleotidyltransferase activity"/>
    <property type="evidence" value="ECO:0007669"/>
    <property type="project" value="InterPro"/>
</dbReference>
<evidence type="ECO:0000313" key="5">
    <source>
        <dbReference type="Proteomes" id="UP000186890"/>
    </source>
</evidence>
<organism evidence="4 5">
    <name type="scientific">Streptococcus cuniculi</name>
    <dbReference type="NCBI Taxonomy" id="1432788"/>
    <lineage>
        <taxon>Bacteria</taxon>
        <taxon>Bacillati</taxon>
        <taxon>Bacillota</taxon>
        <taxon>Bacilli</taxon>
        <taxon>Lactobacillales</taxon>
        <taxon>Streptococcaceae</taxon>
        <taxon>Streptococcus</taxon>
    </lineage>
</organism>
<dbReference type="AlphaFoldDB" id="A0A1Q8E9T8"/>
<protein>
    <recommendedName>
        <fullName evidence="6">Spectinomycin 9-adenylyltransferase</fullName>
    </recommendedName>
</protein>
<proteinExistence type="predicted"/>
<evidence type="ECO:0000256" key="1">
    <source>
        <dbReference type="ARBA" id="ARBA00022679"/>
    </source>
</evidence>
<comment type="caution">
    <text evidence="4">The sequence shown here is derived from an EMBL/GenBank/DDBJ whole genome shotgun (WGS) entry which is preliminary data.</text>
</comment>
<dbReference type="Gene3D" id="3.30.460.10">
    <property type="entry name" value="Beta Polymerase, domain 2"/>
    <property type="match status" value="1"/>
</dbReference>
<accession>A0A1Q8E9T8</accession>
<reference evidence="5" key="1">
    <citation type="submission" date="2016-12" db="EMBL/GenBank/DDBJ databases">
        <authorList>
            <person name="Gulvik C.A."/>
        </authorList>
    </citation>
    <scope>NUCLEOTIDE SEQUENCE [LARGE SCALE GENOMIC DNA]</scope>
    <source>
        <strain evidence="5">NED12-00049-6B</strain>
    </source>
</reference>
<dbReference type="CDD" id="cd05403">
    <property type="entry name" value="NT_KNTase_like"/>
    <property type="match status" value="1"/>
</dbReference>
<dbReference type="EMBL" id="MSJM01000002">
    <property type="protein sequence ID" value="OLF48547.1"/>
    <property type="molecule type" value="Genomic_DNA"/>
</dbReference>
<dbReference type="InterPro" id="IPR002934">
    <property type="entry name" value="Polymerase_NTP_transf_dom"/>
</dbReference>